<keyword evidence="13 19" id="KW-0249">Electron transport</keyword>
<dbReference type="UniPathway" id="UPA00705"/>
<keyword evidence="7 19" id="KW-0349">Heme</keyword>
<evidence type="ECO:0000256" key="11">
    <source>
        <dbReference type="ARBA" id="ARBA00022737"/>
    </source>
</evidence>
<dbReference type="GO" id="GO:0009055">
    <property type="term" value="F:electron transfer activity"/>
    <property type="evidence" value="ECO:0007669"/>
    <property type="project" value="InterPro"/>
</dbReference>
<evidence type="ECO:0000256" key="21">
    <source>
        <dbReference type="PIRSR" id="PIRSR000006-2"/>
    </source>
</evidence>
<dbReference type="Pfam" id="PF13442">
    <property type="entry name" value="Cytochrome_CBB3"/>
    <property type="match status" value="2"/>
</dbReference>
<feature type="binding site" description="axial binding residue" evidence="20">
    <location>
        <position position="185"/>
    </location>
    <ligand>
        <name>heme c</name>
        <dbReference type="ChEBI" id="CHEBI:61717"/>
        <label>2</label>
    </ligand>
    <ligandPart>
        <name>Fe</name>
        <dbReference type="ChEBI" id="CHEBI:18248"/>
    </ligandPart>
</feature>
<dbReference type="NCBIfam" id="TIGR00782">
    <property type="entry name" value="ccoP"/>
    <property type="match status" value="1"/>
</dbReference>
<proteinExistence type="inferred from homology"/>
<keyword evidence="8 19" id="KW-0679">Respiratory chain</keyword>
<evidence type="ECO:0000256" key="15">
    <source>
        <dbReference type="ARBA" id="ARBA00023002"/>
    </source>
</evidence>
<dbReference type="GO" id="GO:0005886">
    <property type="term" value="C:plasma membrane"/>
    <property type="evidence" value="ECO:0007669"/>
    <property type="project" value="UniProtKB-SubCell"/>
</dbReference>
<dbReference type="InterPro" id="IPR032858">
    <property type="entry name" value="CcoP_N"/>
</dbReference>
<evidence type="ECO:0000256" key="8">
    <source>
        <dbReference type="ARBA" id="ARBA00022660"/>
    </source>
</evidence>
<feature type="binding site" description="axial binding residue" evidence="20">
    <location>
        <position position="232"/>
    </location>
    <ligand>
        <name>heme c</name>
        <dbReference type="ChEBI" id="CHEBI:61717"/>
        <label>2</label>
    </ligand>
    <ligandPart>
        <name>Fe</name>
        <dbReference type="ChEBI" id="CHEBI:18248"/>
    </ligandPart>
</feature>
<dbReference type="RefSeq" id="WP_083525709.1">
    <property type="nucleotide sequence ID" value="NZ_CP013729.1"/>
</dbReference>
<dbReference type="Pfam" id="PF14715">
    <property type="entry name" value="FixP_N"/>
    <property type="match status" value="1"/>
</dbReference>
<dbReference type="PIRSF" id="PIRSF000006">
    <property type="entry name" value="Cbb3-Cox_fixP"/>
    <property type="match status" value="1"/>
</dbReference>
<comment type="subcellular location">
    <subcellularLocation>
        <location evidence="1 19">Cell inner membrane</location>
    </subcellularLocation>
</comment>
<dbReference type="EMBL" id="CP013729">
    <property type="protein sequence ID" value="ALV07759.1"/>
    <property type="molecule type" value="Genomic_DNA"/>
</dbReference>
<dbReference type="InterPro" id="IPR038414">
    <property type="entry name" value="CcoP_N_sf"/>
</dbReference>
<dbReference type="InterPro" id="IPR004678">
    <property type="entry name" value="Cyt_c_oxidase_cbb3_su3"/>
</dbReference>
<evidence type="ECO:0000256" key="20">
    <source>
        <dbReference type="PIRSR" id="PIRSR000006-1"/>
    </source>
</evidence>
<evidence type="ECO:0000256" key="7">
    <source>
        <dbReference type="ARBA" id="ARBA00022617"/>
    </source>
</evidence>
<evidence type="ECO:0000256" key="13">
    <source>
        <dbReference type="ARBA" id="ARBA00022982"/>
    </source>
</evidence>
<dbReference type="GO" id="GO:0005506">
    <property type="term" value="F:iron ion binding"/>
    <property type="evidence" value="ECO:0007669"/>
    <property type="project" value="InterPro"/>
</dbReference>
<keyword evidence="4 19" id="KW-0813">Transport</keyword>
<evidence type="ECO:0000256" key="18">
    <source>
        <dbReference type="ARBA" id="ARBA00023136"/>
    </source>
</evidence>
<dbReference type="InterPro" id="IPR008168">
    <property type="entry name" value="Cyt_C_IC"/>
</dbReference>
<keyword evidence="16 19" id="KW-0408">Iron</keyword>
<comment type="pathway">
    <text evidence="2 19">Energy metabolism; oxidative phosphorylation.</text>
</comment>
<feature type="binding site" description="axial binding residue" evidence="20">
    <location>
        <position position="146"/>
    </location>
    <ligand>
        <name>heme c</name>
        <dbReference type="ChEBI" id="CHEBI:61717"/>
        <label>1</label>
    </ligand>
    <ligandPart>
        <name>Fe</name>
        <dbReference type="ChEBI" id="CHEBI:18248"/>
    </ligandPart>
</feature>
<dbReference type="SUPFAM" id="SSF46626">
    <property type="entry name" value="Cytochrome c"/>
    <property type="match status" value="2"/>
</dbReference>
<evidence type="ECO:0000313" key="22">
    <source>
        <dbReference type="EMBL" id="ALV07759.1"/>
    </source>
</evidence>
<evidence type="ECO:0000256" key="5">
    <source>
        <dbReference type="ARBA" id="ARBA00022475"/>
    </source>
</evidence>
<comment type="function">
    <text evidence="19">C-type cytochrome. Part of the cbb3-type cytochrome c oxidase complex.</text>
</comment>
<accession>A0A0U3LI46</accession>
<organism evidence="22 23">
    <name type="scientific">Roseateles depolymerans</name>
    <dbReference type="NCBI Taxonomy" id="76731"/>
    <lineage>
        <taxon>Bacteria</taxon>
        <taxon>Pseudomonadati</taxon>
        <taxon>Pseudomonadota</taxon>
        <taxon>Betaproteobacteria</taxon>
        <taxon>Burkholderiales</taxon>
        <taxon>Sphaerotilaceae</taxon>
        <taxon>Roseateles</taxon>
    </lineage>
</organism>
<evidence type="ECO:0000256" key="3">
    <source>
        <dbReference type="ARBA" id="ARBA00006113"/>
    </source>
</evidence>
<evidence type="ECO:0000256" key="12">
    <source>
        <dbReference type="ARBA" id="ARBA00022781"/>
    </source>
</evidence>
<keyword evidence="5 19" id="KW-1003">Cell membrane</keyword>
<dbReference type="PANTHER" id="PTHR33751">
    <property type="entry name" value="CBB3-TYPE CYTOCHROME C OXIDASE SUBUNIT FIXP"/>
    <property type="match status" value="1"/>
</dbReference>
<sequence>MSDFFSSGWSVFIMAGTIGGLVFCVALLIIASRRRVMAKDDTTGHVWDEDIREMNNPLPRWWMGLFVLTIVIAGIYLALYPGLGSYGGTLGWTSERQYQDEQAKAQTAMHQVYARFESMPVEALARDPQAQGIGERLFANNCAQCHGADAKGSKGFPNLTDNDWLYGGQPDTIIQTITQGRQGMMPPMAAAVGSPEDVRNLANYVLSLSGSPHNSIAAALGKPKFAACAACHGADGKGNQALGAPNLTDKIWLHGWGENAIVAMVNNGKTNVMPEHASRLNADQIRVLAAYVWGKSHTGAISADASGSSGSVINATATATSTVSAALKP</sequence>
<evidence type="ECO:0000256" key="16">
    <source>
        <dbReference type="ARBA" id="ARBA00023004"/>
    </source>
</evidence>
<dbReference type="STRING" id="76731.RD2015_3301"/>
<gene>
    <name evidence="22" type="ORF">RD2015_3301</name>
</gene>
<dbReference type="GO" id="GO:1902600">
    <property type="term" value="P:proton transmembrane transport"/>
    <property type="evidence" value="ECO:0007669"/>
    <property type="project" value="UniProtKB-KW"/>
</dbReference>
<evidence type="ECO:0000256" key="4">
    <source>
        <dbReference type="ARBA" id="ARBA00022448"/>
    </source>
</evidence>
<dbReference type="PROSITE" id="PS51007">
    <property type="entry name" value="CYTC"/>
    <property type="match status" value="2"/>
</dbReference>
<evidence type="ECO:0000256" key="9">
    <source>
        <dbReference type="ARBA" id="ARBA00022692"/>
    </source>
</evidence>
<name>A0A0U3LI46_9BURK</name>
<dbReference type="InterPro" id="IPR050597">
    <property type="entry name" value="Cytochrome_c_Oxidase_Subunit"/>
</dbReference>
<evidence type="ECO:0000256" key="10">
    <source>
        <dbReference type="ARBA" id="ARBA00022723"/>
    </source>
</evidence>
<dbReference type="Gene3D" id="6.10.280.130">
    <property type="match status" value="1"/>
</dbReference>
<feature type="binding site" description="covalent" evidence="21">
    <location>
        <position position="228"/>
    </location>
    <ligand>
        <name>heme c</name>
        <dbReference type="ChEBI" id="CHEBI:61717"/>
        <label>2</label>
    </ligand>
</feature>
<dbReference type="PRINTS" id="PR00605">
    <property type="entry name" value="CYTCHROMECIC"/>
</dbReference>
<keyword evidence="17 19" id="KW-0406">Ion transport</keyword>
<evidence type="ECO:0000256" key="19">
    <source>
        <dbReference type="PIRNR" id="PIRNR000006"/>
    </source>
</evidence>
<keyword evidence="15 19" id="KW-0560">Oxidoreductase</keyword>
<keyword evidence="18 19" id="KW-0472">Membrane</keyword>
<keyword evidence="11" id="KW-0677">Repeat</keyword>
<dbReference type="Gene3D" id="1.10.760.10">
    <property type="entry name" value="Cytochrome c-like domain"/>
    <property type="match status" value="2"/>
</dbReference>
<reference evidence="22 23" key="1">
    <citation type="submission" date="2015-12" db="EMBL/GenBank/DDBJ databases">
        <title>Complete genome of Roseateles depolymerans KCTC 42856.</title>
        <authorList>
            <person name="Kim K.M."/>
        </authorList>
    </citation>
    <scope>NUCLEOTIDE SEQUENCE [LARGE SCALE GENOMIC DNA]</scope>
    <source>
        <strain evidence="22 23">KCTC 42856</strain>
    </source>
</reference>
<protein>
    <recommendedName>
        <fullName evidence="19">Cbb3-type cytochrome c oxidase subunit</fullName>
    </recommendedName>
</protein>
<evidence type="ECO:0000256" key="1">
    <source>
        <dbReference type="ARBA" id="ARBA00004533"/>
    </source>
</evidence>
<dbReference type="KEGG" id="rdp:RD2015_3301"/>
<feature type="binding site" description="covalent" evidence="21">
    <location>
        <position position="142"/>
    </location>
    <ligand>
        <name>heme c</name>
        <dbReference type="ChEBI" id="CHEBI:61717"/>
        <label>1</label>
    </ligand>
</feature>
<keyword evidence="6 19" id="KW-0997">Cell inner membrane</keyword>
<keyword evidence="23" id="KW-1185">Reference proteome</keyword>
<feature type="binding site" description="covalent" evidence="21">
    <location>
        <position position="231"/>
    </location>
    <ligand>
        <name>heme c</name>
        <dbReference type="ChEBI" id="CHEBI:61717"/>
        <label>2</label>
    </ligand>
</feature>
<dbReference type="InterPro" id="IPR036909">
    <property type="entry name" value="Cyt_c-like_dom_sf"/>
</dbReference>
<evidence type="ECO:0000313" key="23">
    <source>
        <dbReference type="Proteomes" id="UP000060699"/>
    </source>
</evidence>
<dbReference type="InterPro" id="IPR009056">
    <property type="entry name" value="Cyt_c-like_dom"/>
</dbReference>
<evidence type="ECO:0000256" key="17">
    <source>
        <dbReference type="ARBA" id="ARBA00023065"/>
    </source>
</evidence>
<comment type="subunit">
    <text evidence="19">Component of the cbb3-type cytochrome c oxidase.</text>
</comment>
<evidence type="ECO:0000256" key="2">
    <source>
        <dbReference type="ARBA" id="ARBA00004673"/>
    </source>
</evidence>
<keyword evidence="9" id="KW-0812">Transmembrane</keyword>
<dbReference type="PATRIC" id="fig|76731.3.peg.3381"/>
<evidence type="ECO:0000256" key="14">
    <source>
        <dbReference type="ARBA" id="ARBA00022989"/>
    </source>
</evidence>
<dbReference type="GO" id="GO:0006119">
    <property type="term" value="P:oxidative phosphorylation"/>
    <property type="evidence" value="ECO:0007669"/>
    <property type="project" value="UniProtKB-UniPathway"/>
</dbReference>
<comment type="similarity">
    <text evidence="3 19">Belongs to the CcoP / FixP family.</text>
</comment>
<dbReference type="GO" id="GO:0020037">
    <property type="term" value="F:heme binding"/>
    <property type="evidence" value="ECO:0007669"/>
    <property type="project" value="InterPro"/>
</dbReference>
<dbReference type="PANTHER" id="PTHR33751:SF1">
    <property type="entry name" value="CBB3-TYPE CYTOCHROME C OXIDASE SUBUNIT FIXP"/>
    <property type="match status" value="1"/>
</dbReference>
<dbReference type="OrthoDB" id="9811281at2"/>
<dbReference type="GO" id="GO:0016491">
    <property type="term" value="F:oxidoreductase activity"/>
    <property type="evidence" value="ECO:0007669"/>
    <property type="project" value="UniProtKB-KW"/>
</dbReference>
<comment type="cofactor">
    <cofactor evidence="19 21">
        <name>heme c</name>
        <dbReference type="ChEBI" id="CHEBI:61717"/>
    </cofactor>
    <text evidence="19 21">Binds 2 heme C groups per subunit.</text>
</comment>
<keyword evidence="14" id="KW-1133">Transmembrane helix</keyword>
<keyword evidence="12 19" id="KW-0375">Hydrogen ion transport</keyword>
<feature type="binding site" description="axial binding residue" evidence="20">
    <location>
        <position position="273"/>
    </location>
    <ligand>
        <name>heme c</name>
        <dbReference type="ChEBI" id="CHEBI:61717"/>
        <label>1</label>
    </ligand>
    <ligandPart>
        <name>Fe</name>
        <dbReference type="ChEBI" id="CHEBI:18248"/>
    </ligandPart>
</feature>
<dbReference type="Proteomes" id="UP000060699">
    <property type="component" value="Chromosome"/>
</dbReference>
<dbReference type="AlphaFoldDB" id="A0A0U3LI46"/>
<feature type="binding site" description="covalent" evidence="21">
    <location>
        <position position="145"/>
    </location>
    <ligand>
        <name>heme c</name>
        <dbReference type="ChEBI" id="CHEBI:61717"/>
        <label>1</label>
    </ligand>
</feature>
<evidence type="ECO:0000256" key="6">
    <source>
        <dbReference type="ARBA" id="ARBA00022519"/>
    </source>
</evidence>
<keyword evidence="10 19" id="KW-0479">Metal-binding</keyword>